<evidence type="ECO:0000313" key="1">
    <source>
        <dbReference type="EMBL" id="GAU33187.1"/>
    </source>
</evidence>
<dbReference type="AlphaFoldDB" id="A0A2Z6NT40"/>
<gene>
    <name evidence="1" type="ORF">TSUD_206460</name>
</gene>
<name>A0A2Z6NT40_TRISU</name>
<protein>
    <submittedName>
        <fullName evidence="1">Uncharacterized protein</fullName>
    </submittedName>
</protein>
<accession>A0A2Z6NT40</accession>
<reference evidence="2" key="1">
    <citation type="journal article" date="2017" name="Front. Plant Sci.">
        <title>Climate Clever Clovers: New Paradigm to Reduce the Environmental Footprint of Ruminants by Breeding Low Methanogenic Forages Utilizing Haplotype Variation.</title>
        <authorList>
            <person name="Kaur P."/>
            <person name="Appels R."/>
            <person name="Bayer P.E."/>
            <person name="Keeble-Gagnere G."/>
            <person name="Wang J."/>
            <person name="Hirakawa H."/>
            <person name="Shirasawa K."/>
            <person name="Vercoe P."/>
            <person name="Stefanova K."/>
            <person name="Durmic Z."/>
            <person name="Nichols P."/>
            <person name="Revell C."/>
            <person name="Isobe S.N."/>
            <person name="Edwards D."/>
            <person name="Erskine W."/>
        </authorList>
    </citation>
    <scope>NUCLEOTIDE SEQUENCE [LARGE SCALE GENOMIC DNA]</scope>
    <source>
        <strain evidence="2">cv. Daliak</strain>
    </source>
</reference>
<evidence type="ECO:0000313" key="2">
    <source>
        <dbReference type="Proteomes" id="UP000242715"/>
    </source>
</evidence>
<dbReference type="EMBL" id="DF973518">
    <property type="protein sequence ID" value="GAU33187.1"/>
    <property type="molecule type" value="Genomic_DNA"/>
</dbReference>
<dbReference type="PANTHER" id="PTHR35461:SF5">
    <property type="entry name" value="RNA HELICASE DDX11-LIKE PROTEIN, PUTATIVE-RELATED"/>
    <property type="match status" value="1"/>
</dbReference>
<sequence length="110" mass="12363">MEDAARNGNFICFAKQSPQKSTYDVVEKAKMNCTSSSQSQPLKKEDNMNKGAHVLIQKMKGIGYDGFSLVYVDIVDKFFGDINSEFTVPQPSVSFKSSKERLGPIQLYKR</sequence>
<proteinExistence type="predicted"/>
<keyword evidence="2" id="KW-1185">Reference proteome</keyword>
<dbReference type="OrthoDB" id="1928787at2759"/>
<organism evidence="1 2">
    <name type="scientific">Trifolium subterraneum</name>
    <name type="common">Subterranean clover</name>
    <dbReference type="NCBI Taxonomy" id="3900"/>
    <lineage>
        <taxon>Eukaryota</taxon>
        <taxon>Viridiplantae</taxon>
        <taxon>Streptophyta</taxon>
        <taxon>Embryophyta</taxon>
        <taxon>Tracheophyta</taxon>
        <taxon>Spermatophyta</taxon>
        <taxon>Magnoliopsida</taxon>
        <taxon>eudicotyledons</taxon>
        <taxon>Gunneridae</taxon>
        <taxon>Pentapetalae</taxon>
        <taxon>rosids</taxon>
        <taxon>fabids</taxon>
        <taxon>Fabales</taxon>
        <taxon>Fabaceae</taxon>
        <taxon>Papilionoideae</taxon>
        <taxon>50 kb inversion clade</taxon>
        <taxon>NPAAA clade</taxon>
        <taxon>Hologalegina</taxon>
        <taxon>IRL clade</taxon>
        <taxon>Trifolieae</taxon>
        <taxon>Trifolium</taxon>
    </lineage>
</organism>
<dbReference type="PANTHER" id="PTHR35461">
    <property type="entry name" value="BNAANNG14610D PROTEIN"/>
    <property type="match status" value="1"/>
</dbReference>
<dbReference type="Proteomes" id="UP000242715">
    <property type="component" value="Unassembled WGS sequence"/>
</dbReference>